<organism evidence="5 6">
    <name type="scientific">Lacticaseibacillus suilingensis</name>
    <dbReference type="NCBI Taxonomy" id="2799577"/>
    <lineage>
        <taxon>Bacteria</taxon>
        <taxon>Bacillati</taxon>
        <taxon>Bacillota</taxon>
        <taxon>Bacilli</taxon>
        <taxon>Lactobacillales</taxon>
        <taxon>Lactobacillaceae</taxon>
        <taxon>Lacticaseibacillus</taxon>
    </lineage>
</organism>
<comment type="similarity">
    <text evidence="4">Belongs to the FBPase class 3 family.</text>
</comment>
<keyword evidence="6" id="KW-1185">Reference proteome</keyword>
<proteinExistence type="inferred from homology"/>
<sequence length="636" mass="71293">MSQDPTAPFQTVPAITTELINLSAILNLPKPTEAFMSDIHGEYDAFSHVLRNGSGNVKTKISECFGGQMTEQTRQQFAFLVYYPSEMVARAQAALAPAELEQWYRDQALRLAQLLAYTATKYTRSKVRKALAPEFVYITEELLFNDPQAADKRAYYWAIIQNLIGLGQVTAWIEATAHTIQQLTVDQIHIIGDIYDRGPAPHRVVEALMRRGHVDFQWGNHDILWLGGAAGSALNIANLVRICARYANLDILEDTYGINLRHLAQLGERYDGDNPAFQPKVSADTTLSAGERRAITQIHQAILIIQLKLEGPVIKRRPEFGMAGRLLLDKLSPDRQTITIDGQTYSLTNGCFDLVDPADPYRLTAMEQSVIDQLVQAFIHSEKLHRHMDFLVENGSMYRKTNGNLLIHGCVPVDEAGEFVGLTLAGKTYRGAALFDLLGTNLVKAYQNPEPGSLANDLLWYLWTGPYSPLFGKQKMTTFERYFIEDKAAHDEQPNPYYRLRHEQAFVQKLLTAFGLDGERGHVINGHTPVKKGNSPIMANRQMLVIDGGFSRPYQKTTGIGGYTLLDNSYGMQLVAHQPFVSRQDAIAHLTDIVSTRRVVETEARRRTVAETDIGHQLQVQICLLKARLQRLTSGQ</sequence>
<dbReference type="Proteomes" id="UP001597199">
    <property type="component" value="Unassembled WGS sequence"/>
</dbReference>
<gene>
    <name evidence="4" type="primary">fbp</name>
    <name evidence="5" type="ORF">ACFQ41_02320</name>
</gene>
<dbReference type="EC" id="3.1.3.11" evidence="4"/>
<dbReference type="InterPro" id="IPR029052">
    <property type="entry name" value="Metallo-depent_PP-like"/>
</dbReference>
<protein>
    <recommendedName>
        <fullName evidence="4">Fructose-1,6-bisphosphatase class 3</fullName>
        <shortName evidence="4">FBPase class 3</shortName>
        <ecNumber evidence="4">3.1.3.11</ecNumber>
    </recommendedName>
    <alternativeName>
        <fullName evidence="4">D-fructose-1,6-bisphosphate 1-phosphohydrolase class 3</fullName>
    </alternativeName>
</protein>
<dbReference type="EMBL" id="JBHTOA010000016">
    <property type="protein sequence ID" value="MFD1398138.1"/>
    <property type="molecule type" value="Genomic_DNA"/>
</dbReference>
<evidence type="ECO:0000313" key="5">
    <source>
        <dbReference type="EMBL" id="MFD1398138.1"/>
    </source>
</evidence>
<evidence type="ECO:0000256" key="3">
    <source>
        <dbReference type="ARBA" id="ARBA00023277"/>
    </source>
</evidence>
<evidence type="ECO:0000256" key="1">
    <source>
        <dbReference type="ARBA" id="ARBA00022801"/>
    </source>
</evidence>
<dbReference type="HAMAP" id="MF_01854">
    <property type="entry name" value="FBPase_class3"/>
    <property type="match status" value="1"/>
</dbReference>
<dbReference type="Gene3D" id="3.60.21.10">
    <property type="match status" value="1"/>
</dbReference>
<keyword evidence="2 4" id="KW-0464">Manganese</keyword>
<keyword evidence="3 4" id="KW-0119">Carbohydrate metabolism</keyword>
<evidence type="ECO:0000256" key="2">
    <source>
        <dbReference type="ARBA" id="ARBA00023211"/>
    </source>
</evidence>
<reference evidence="6" key="1">
    <citation type="journal article" date="2019" name="Int. J. Syst. Evol. Microbiol.">
        <title>The Global Catalogue of Microorganisms (GCM) 10K type strain sequencing project: providing services to taxonomists for standard genome sequencing and annotation.</title>
        <authorList>
            <consortium name="The Broad Institute Genomics Platform"/>
            <consortium name="The Broad Institute Genome Sequencing Center for Infectious Disease"/>
            <person name="Wu L."/>
            <person name="Ma J."/>
        </authorList>
    </citation>
    <scope>NUCLEOTIDE SEQUENCE [LARGE SCALE GENOMIC DNA]</scope>
    <source>
        <strain evidence="6">CCM 9110</strain>
    </source>
</reference>
<evidence type="ECO:0000256" key="4">
    <source>
        <dbReference type="HAMAP-Rule" id="MF_01854"/>
    </source>
</evidence>
<dbReference type="Pfam" id="PF06874">
    <property type="entry name" value="FBPase_2"/>
    <property type="match status" value="1"/>
</dbReference>
<comment type="pathway">
    <text evidence="4">Carbohydrate biosynthesis; gluconeogenesis.</text>
</comment>
<evidence type="ECO:0000313" key="6">
    <source>
        <dbReference type="Proteomes" id="UP001597199"/>
    </source>
</evidence>
<comment type="caution">
    <text evidence="5">The sequence shown here is derived from an EMBL/GenBank/DDBJ whole genome shotgun (WGS) entry which is preliminary data.</text>
</comment>
<dbReference type="SUPFAM" id="SSF56300">
    <property type="entry name" value="Metallo-dependent phosphatases"/>
    <property type="match status" value="1"/>
</dbReference>
<keyword evidence="1 4" id="KW-0378">Hydrolase</keyword>
<dbReference type="RefSeq" id="WP_204117981.1">
    <property type="nucleotide sequence ID" value="NZ_BOLV01000001.1"/>
</dbReference>
<accession>A0ABW4BF33</accession>
<comment type="cofactor">
    <cofactor evidence="4">
        <name>Mn(2+)</name>
        <dbReference type="ChEBI" id="CHEBI:29035"/>
    </cofactor>
</comment>
<dbReference type="InterPro" id="IPR009164">
    <property type="entry name" value="FBPtase_class3"/>
</dbReference>
<comment type="catalytic activity">
    <reaction evidence="4">
        <text>beta-D-fructose 1,6-bisphosphate + H2O = beta-D-fructose 6-phosphate + phosphate</text>
        <dbReference type="Rhea" id="RHEA:11064"/>
        <dbReference type="ChEBI" id="CHEBI:15377"/>
        <dbReference type="ChEBI" id="CHEBI:32966"/>
        <dbReference type="ChEBI" id="CHEBI:43474"/>
        <dbReference type="ChEBI" id="CHEBI:57634"/>
        <dbReference type="EC" id="3.1.3.11"/>
    </reaction>
</comment>
<name>A0ABW4BF33_9LACO</name>
<dbReference type="PIRSF" id="PIRSF000906">
    <property type="entry name" value="FBPtase_Bacill"/>
    <property type="match status" value="1"/>
</dbReference>